<dbReference type="Proteomes" id="UP000707071">
    <property type="component" value="Unassembled WGS sequence"/>
</dbReference>
<evidence type="ECO:0000256" key="1">
    <source>
        <dbReference type="SAM" id="MobiDB-lite"/>
    </source>
</evidence>
<dbReference type="AlphaFoldDB" id="A0A9P7TY79"/>
<reference evidence="2 3" key="1">
    <citation type="journal article" date="2020" name="bioRxiv">
        <title>Whole genome comparisons of ergot fungi reveals the divergence and evolution of species within the genus Claviceps are the result of varying mechanisms driving genome evolution and host range expansion.</title>
        <authorList>
            <person name="Wyka S.A."/>
            <person name="Mondo S.J."/>
            <person name="Liu M."/>
            <person name="Dettman J."/>
            <person name="Nalam V."/>
            <person name="Broders K.D."/>
        </authorList>
    </citation>
    <scope>NUCLEOTIDE SEQUENCE [LARGE SCALE GENOMIC DNA]</scope>
    <source>
        <strain evidence="2 3">Clav52</strain>
    </source>
</reference>
<comment type="caution">
    <text evidence="2">The sequence shown here is derived from an EMBL/GenBank/DDBJ whole genome shotgun (WGS) entry which is preliminary data.</text>
</comment>
<feature type="compositionally biased region" description="Pro residues" evidence="1">
    <location>
        <begin position="44"/>
        <end position="53"/>
    </location>
</feature>
<evidence type="ECO:0000313" key="3">
    <source>
        <dbReference type="Proteomes" id="UP000707071"/>
    </source>
</evidence>
<organism evidence="2 3">
    <name type="scientific">Claviceps aff. purpurea</name>
    <dbReference type="NCBI Taxonomy" id="1967640"/>
    <lineage>
        <taxon>Eukaryota</taxon>
        <taxon>Fungi</taxon>
        <taxon>Dikarya</taxon>
        <taxon>Ascomycota</taxon>
        <taxon>Pezizomycotina</taxon>
        <taxon>Sordariomycetes</taxon>
        <taxon>Hypocreomycetidae</taxon>
        <taxon>Hypocreales</taxon>
        <taxon>Clavicipitaceae</taxon>
        <taxon>Claviceps</taxon>
    </lineage>
</organism>
<sequence length="141" mass="15187">MSESDPHPPTPSPCQPLPPGPDPSEGAMALEPVRLFLLADAPSSRPPSPPLPIRQPGESQKTQETALPSSPKILAPETMGATRAWKMGRRRERAGQARGPLPPRTDQVRKAMAGMVMVLADVDRTPTWSRAAGTARAKEWN</sequence>
<proteinExistence type="predicted"/>
<dbReference type="EMBL" id="SRRH01000247">
    <property type="protein sequence ID" value="KAG6293343.1"/>
    <property type="molecule type" value="Genomic_DNA"/>
</dbReference>
<accession>A0A9P7TY79</accession>
<feature type="compositionally biased region" description="Pro residues" evidence="1">
    <location>
        <begin position="7"/>
        <end position="22"/>
    </location>
</feature>
<keyword evidence="3" id="KW-1185">Reference proteome</keyword>
<protein>
    <submittedName>
        <fullName evidence="2">Uncharacterized protein</fullName>
    </submittedName>
</protein>
<evidence type="ECO:0000313" key="2">
    <source>
        <dbReference type="EMBL" id="KAG6293343.1"/>
    </source>
</evidence>
<name>A0A9P7TY79_9HYPO</name>
<feature type="region of interest" description="Disordered" evidence="1">
    <location>
        <begin position="1"/>
        <end position="107"/>
    </location>
</feature>
<feature type="compositionally biased region" description="Polar residues" evidence="1">
    <location>
        <begin position="57"/>
        <end position="68"/>
    </location>
</feature>
<gene>
    <name evidence="2" type="ORF">E4U09_003022</name>
</gene>